<dbReference type="Pfam" id="PF11951">
    <property type="entry name" value="Fungal_trans_2"/>
    <property type="match status" value="1"/>
</dbReference>
<accession>A0A2J6RBA3</accession>
<dbReference type="PANTHER" id="PTHR37540:SF5">
    <property type="entry name" value="TRANSCRIPTION FACTOR DOMAIN-CONTAINING PROTEIN"/>
    <property type="match status" value="1"/>
</dbReference>
<sequence length="452" mass="50916">MDDSNQQRPGPPGSYHFVTEDEPGQPSQVRIHVARERWRQRKAPGLARSRRTRLRSLVPAPIITASTSSPSDSETEPILSDSSNVFVDLRHYLQEGPRKWIISPIPNSSSLDPSPYQSLGYAELDPLNGVQLSWEDQNLLHHWTNIYAFEAFGQPEDPTFLPLSNLYVPIDLSNQAWTHATLAHAAIHMAHLYGKSSSISALNHKSAAIKLINKSLNDPKTAVSDDTLAAVLRMLTFESFWGTEDAMRLHQMGLSQLVNQRGGLDTLRGNWRLEMRILLAPLISKRHMADIAPHSKFINMFSEIAIPGPEVTIQYPAIGRAMEYLRSVAEDSASEYSDKPLLPQEIERLTCMVYISFACTRSLHTWFDLSLLNELLERTEEVWVCSVSSLRWLLTQSVGKGPDGLKDTQRTGRLAEILRLLTWSSYSNLERRYLDILLEPNVDVGGLLSPEK</sequence>
<dbReference type="OrthoDB" id="4158087at2759"/>
<dbReference type="STRING" id="1149755.A0A2J6RBA3"/>
<dbReference type="PANTHER" id="PTHR37540">
    <property type="entry name" value="TRANSCRIPTION FACTOR (ACR-2), PUTATIVE-RELATED-RELATED"/>
    <property type="match status" value="1"/>
</dbReference>
<keyword evidence="3" id="KW-1185">Reference proteome</keyword>
<dbReference type="AlphaFoldDB" id="A0A2J6RBA3"/>
<protein>
    <recommendedName>
        <fullName evidence="4">Transcription factor domain-containing protein</fullName>
    </recommendedName>
</protein>
<gene>
    <name evidence="2" type="ORF">L207DRAFT_636990</name>
</gene>
<proteinExistence type="predicted"/>
<feature type="region of interest" description="Disordered" evidence="1">
    <location>
        <begin position="1"/>
        <end position="27"/>
    </location>
</feature>
<evidence type="ECO:0000313" key="3">
    <source>
        <dbReference type="Proteomes" id="UP000235786"/>
    </source>
</evidence>
<dbReference type="InterPro" id="IPR021858">
    <property type="entry name" value="Fun_TF"/>
</dbReference>
<evidence type="ECO:0008006" key="4">
    <source>
        <dbReference type="Google" id="ProtNLM"/>
    </source>
</evidence>
<dbReference type="Proteomes" id="UP000235786">
    <property type="component" value="Unassembled WGS sequence"/>
</dbReference>
<name>A0A2J6RBA3_HYAVF</name>
<organism evidence="2 3">
    <name type="scientific">Hyaloscypha variabilis (strain UAMH 11265 / GT02V1 / F)</name>
    <name type="common">Meliniomyces variabilis</name>
    <dbReference type="NCBI Taxonomy" id="1149755"/>
    <lineage>
        <taxon>Eukaryota</taxon>
        <taxon>Fungi</taxon>
        <taxon>Dikarya</taxon>
        <taxon>Ascomycota</taxon>
        <taxon>Pezizomycotina</taxon>
        <taxon>Leotiomycetes</taxon>
        <taxon>Helotiales</taxon>
        <taxon>Hyaloscyphaceae</taxon>
        <taxon>Hyaloscypha</taxon>
        <taxon>Hyaloscypha variabilis</taxon>
    </lineage>
</organism>
<evidence type="ECO:0000256" key="1">
    <source>
        <dbReference type="SAM" id="MobiDB-lite"/>
    </source>
</evidence>
<reference evidence="2 3" key="1">
    <citation type="submission" date="2016-04" db="EMBL/GenBank/DDBJ databases">
        <title>A degradative enzymes factory behind the ericoid mycorrhizal symbiosis.</title>
        <authorList>
            <consortium name="DOE Joint Genome Institute"/>
            <person name="Martino E."/>
            <person name="Morin E."/>
            <person name="Grelet G."/>
            <person name="Kuo A."/>
            <person name="Kohler A."/>
            <person name="Daghino S."/>
            <person name="Barry K."/>
            <person name="Choi C."/>
            <person name="Cichocki N."/>
            <person name="Clum A."/>
            <person name="Copeland A."/>
            <person name="Hainaut M."/>
            <person name="Haridas S."/>
            <person name="Labutti K."/>
            <person name="Lindquist E."/>
            <person name="Lipzen A."/>
            <person name="Khouja H.-R."/>
            <person name="Murat C."/>
            <person name="Ohm R."/>
            <person name="Olson A."/>
            <person name="Spatafora J."/>
            <person name="Veneault-Fourrey C."/>
            <person name="Henrissat B."/>
            <person name="Grigoriev I."/>
            <person name="Martin F."/>
            <person name="Perotto S."/>
        </authorList>
    </citation>
    <scope>NUCLEOTIDE SEQUENCE [LARGE SCALE GENOMIC DNA]</scope>
    <source>
        <strain evidence="2 3">F</strain>
    </source>
</reference>
<evidence type="ECO:0000313" key="2">
    <source>
        <dbReference type="EMBL" id="PMD35792.1"/>
    </source>
</evidence>
<dbReference type="EMBL" id="KZ613951">
    <property type="protein sequence ID" value="PMD35792.1"/>
    <property type="molecule type" value="Genomic_DNA"/>
</dbReference>